<dbReference type="GO" id="GO:0000307">
    <property type="term" value="C:cyclin-dependent protein kinase holoenzyme complex"/>
    <property type="evidence" value="ECO:0007669"/>
    <property type="project" value="TreeGrafter"/>
</dbReference>
<dbReference type="EMBL" id="LSSL01007684">
    <property type="protein sequence ID" value="OLY77771.1"/>
    <property type="molecule type" value="Genomic_DNA"/>
</dbReference>
<reference evidence="2 3" key="1">
    <citation type="journal article" date="2016" name="Mol. Biol. Evol.">
        <title>Genome-Wide Survey of Gut Fungi (Harpellales) Reveals the First Horizontally Transferred Ubiquitin Gene from a Mosquito Host.</title>
        <authorList>
            <person name="Wang Y."/>
            <person name="White M.M."/>
            <person name="Kvist S."/>
            <person name="Moncalvo J.M."/>
        </authorList>
    </citation>
    <scope>NUCLEOTIDE SEQUENCE [LARGE SCALE GENOMIC DNA]</scope>
    <source>
        <strain evidence="2 3">ALG-7-W6</strain>
    </source>
</reference>
<name>A0A1R0GLL2_9FUNG</name>
<sequence length="340" mass="38271">MSDVTLSARKNSELATKFVSILFSRTITKRTPHLLSFRKFCNSVLVSTQISTPVVYLALFYMRRLRICQHNITPNFGSEFCIFSVALMLSSKYLDDNTFTSQAWSKVLFIPLPKLLIMQKEFLEAINYNLYVSPSDYSAWLIQLQVIMDSINIPSQDNTTTAYLPPTSLPQSPLPVLNSKRPIGNPSHPAPCFQTVPSLPENSAQFTNYNFVSEYPPAKKFRPSSPQLPLHTRNSFPSALSNVYSQSFLDLYSNIDLPPSNITNHLPFTAPNATQPPPQNFVPLPSTYNYPTLPQPNYPFPRNSFTSCISSFLPLKTQSYPQPIPLINNPSSLLSQATPY</sequence>
<feature type="transmembrane region" description="Helical" evidence="1">
    <location>
        <begin position="40"/>
        <end position="62"/>
    </location>
</feature>
<keyword evidence="1" id="KW-1133">Transmembrane helix</keyword>
<dbReference type="SUPFAM" id="SSF47954">
    <property type="entry name" value="Cyclin-like"/>
    <property type="match status" value="1"/>
</dbReference>
<protein>
    <submittedName>
        <fullName evidence="2">G1/S-specific cyclin pas1</fullName>
    </submittedName>
</protein>
<dbReference type="PANTHER" id="PTHR15615:SF27">
    <property type="entry name" value="PHO85 CYCLIN CLG1"/>
    <property type="match status" value="1"/>
</dbReference>
<dbReference type="STRING" id="133383.A0A1R0GLL2"/>
<gene>
    <name evidence="2" type="ORF">AYI68_g8196</name>
</gene>
<dbReference type="GO" id="GO:0016538">
    <property type="term" value="F:cyclin-dependent protein serine/threonine kinase regulator activity"/>
    <property type="evidence" value="ECO:0007669"/>
    <property type="project" value="TreeGrafter"/>
</dbReference>
<evidence type="ECO:0000313" key="2">
    <source>
        <dbReference type="EMBL" id="OLY77771.1"/>
    </source>
</evidence>
<accession>A0A1R0GLL2</accession>
<evidence type="ECO:0000313" key="3">
    <source>
        <dbReference type="Proteomes" id="UP000187455"/>
    </source>
</evidence>
<dbReference type="PANTHER" id="PTHR15615">
    <property type="match status" value="1"/>
</dbReference>
<dbReference type="GO" id="GO:0005634">
    <property type="term" value="C:nucleus"/>
    <property type="evidence" value="ECO:0007669"/>
    <property type="project" value="TreeGrafter"/>
</dbReference>
<dbReference type="InterPro" id="IPR013922">
    <property type="entry name" value="Cyclin_PHO80-like"/>
</dbReference>
<dbReference type="Gene3D" id="1.10.472.10">
    <property type="entry name" value="Cyclin-like"/>
    <property type="match status" value="1"/>
</dbReference>
<evidence type="ECO:0000256" key="1">
    <source>
        <dbReference type="SAM" id="Phobius"/>
    </source>
</evidence>
<keyword evidence="1" id="KW-0472">Membrane</keyword>
<keyword evidence="1" id="KW-0812">Transmembrane</keyword>
<keyword evidence="3" id="KW-1185">Reference proteome</keyword>
<organism evidence="2 3">
    <name type="scientific">Smittium mucronatum</name>
    <dbReference type="NCBI Taxonomy" id="133383"/>
    <lineage>
        <taxon>Eukaryota</taxon>
        <taxon>Fungi</taxon>
        <taxon>Fungi incertae sedis</taxon>
        <taxon>Zoopagomycota</taxon>
        <taxon>Kickxellomycotina</taxon>
        <taxon>Harpellomycetes</taxon>
        <taxon>Harpellales</taxon>
        <taxon>Legeriomycetaceae</taxon>
        <taxon>Smittium</taxon>
    </lineage>
</organism>
<dbReference type="CDD" id="cd20557">
    <property type="entry name" value="CYCLIN_ScPCL1-like"/>
    <property type="match status" value="1"/>
</dbReference>
<comment type="caution">
    <text evidence="2">The sequence shown here is derived from an EMBL/GenBank/DDBJ whole genome shotgun (WGS) entry which is preliminary data.</text>
</comment>
<dbReference type="InterPro" id="IPR036915">
    <property type="entry name" value="Cyclin-like_sf"/>
</dbReference>
<dbReference type="AlphaFoldDB" id="A0A1R0GLL2"/>
<dbReference type="OrthoDB" id="244495at2759"/>
<proteinExistence type="predicted"/>
<dbReference type="Proteomes" id="UP000187455">
    <property type="component" value="Unassembled WGS sequence"/>
</dbReference>
<dbReference type="GO" id="GO:0019901">
    <property type="term" value="F:protein kinase binding"/>
    <property type="evidence" value="ECO:0007669"/>
    <property type="project" value="InterPro"/>
</dbReference>